<evidence type="ECO:0000313" key="4">
    <source>
        <dbReference type="Proteomes" id="UP001596414"/>
    </source>
</evidence>
<evidence type="ECO:0000259" key="2">
    <source>
        <dbReference type="Pfam" id="PF12850"/>
    </source>
</evidence>
<dbReference type="Gene3D" id="3.60.21.10">
    <property type="match status" value="1"/>
</dbReference>
<reference evidence="3 4" key="1">
    <citation type="journal article" date="2014" name="Int. J. Syst. Evol. Microbiol.">
        <title>Complete genome sequence of Corynebacterium casei LMG S-19264T (=DSM 44701T), isolated from a smear-ripened cheese.</title>
        <authorList>
            <consortium name="US DOE Joint Genome Institute (JGI-PGF)"/>
            <person name="Walter F."/>
            <person name="Albersmeier A."/>
            <person name="Kalinowski J."/>
            <person name="Ruckert C."/>
        </authorList>
    </citation>
    <scope>NUCLEOTIDE SEQUENCE [LARGE SCALE GENOMIC DNA]</scope>
    <source>
        <strain evidence="3 4">CGMCC 4.7215</strain>
    </source>
</reference>
<name>A0ABD5X465_9EURY</name>
<gene>
    <name evidence="3" type="ORF">ACFQJ7_07945</name>
</gene>
<dbReference type="Proteomes" id="UP001596414">
    <property type="component" value="Unassembled WGS sequence"/>
</dbReference>
<dbReference type="GO" id="GO:0016787">
    <property type="term" value="F:hydrolase activity"/>
    <property type="evidence" value="ECO:0007669"/>
    <property type="project" value="UniProtKB-UniRule"/>
</dbReference>
<dbReference type="InterPro" id="IPR000979">
    <property type="entry name" value="Phosphodiesterase_MJ0936/Vps29"/>
</dbReference>
<dbReference type="Pfam" id="PF12850">
    <property type="entry name" value="Metallophos_2"/>
    <property type="match status" value="1"/>
</dbReference>
<dbReference type="PANTHER" id="PTHR11124">
    <property type="entry name" value="VACUOLAR SORTING PROTEIN VPS29"/>
    <property type="match status" value="1"/>
</dbReference>
<feature type="domain" description="Calcineurin-like phosphoesterase" evidence="2">
    <location>
        <begin position="1"/>
        <end position="153"/>
    </location>
</feature>
<dbReference type="EC" id="3.1.4.-" evidence="1"/>
<dbReference type="InterPro" id="IPR024654">
    <property type="entry name" value="Calcineurin-like_PHP_lpxH"/>
</dbReference>
<dbReference type="RefSeq" id="WP_267638123.1">
    <property type="nucleotide sequence ID" value="NZ_JAODIY010000011.1"/>
</dbReference>
<evidence type="ECO:0000256" key="1">
    <source>
        <dbReference type="RuleBase" id="RU362039"/>
    </source>
</evidence>
<proteinExistence type="inferred from homology"/>
<accession>A0ABD5X465</accession>
<evidence type="ECO:0000313" key="3">
    <source>
        <dbReference type="EMBL" id="MFC7125970.1"/>
    </source>
</evidence>
<dbReference type="GO" id="GO:0046872">
    <property type="term" value="F:metal ion binding"/>
    <property type="evidence" value="ECO:0007669"/>
    <property type="project" value="UniProtKB-KW"/>
</dbReference>
<dbReference type="NCBIfam" id="TIGR00040">
    <property type="entry name" value="yfcE"/>
    <property type="match status" value="1"/>
</dbReference>
<dbReference type="SUPFAM" id="SSF56300">
    <property type="entry name" value="Metallo-dependent phosphatases"/>
    <property type="match status" value="1"/>
</dbReference>
<comment type="caution">
    <text evidence="3">The sequence shown here is derived from an EMBL/GenBank/DDBJ whole genome shotgun (WGS) entry which is preliminary data.</text>
</comment>
<dbReference type="AlphaFoldDB" id="A0ABD5X465"/>
<organism evidence="3 4">
    <name type="scientific">Halovenus rubra</name>
    <dbReference type="NCBI Taxonomy" id="869890"/>
    <lineage>
        <taxon>Archaea</taxon>
        <taxon>Methanobacteriati</taxon>
        <taxon>Methanobacteriota</taxon>
        <taxon>Stenosarchaea group</taxon>
        <taxon>Halobacteria</taxon>
        <taxon>Halobacteriales</taxon>
        <taxon>Haloarculaceae</taxon>
        <taxon>Halovenus</taxon>
    </lineage>
</organism>
<protein>
    <recommendedName>
        <fullName evidence="1">Phosphoesterase</fullName>
        <ecNumber evidence="1">3.1.4.-</ecNumber>
    </recommendedName>
</protein>
<dbReference type="EMBL" id="JBHSZQ010000011">
    <property type="protein sequence ID" value="MFC7125970.1"/>
    <property type="molecule type" value="Genomic_DNA"/>
</dbReference>
<comment type="cofactor">
    <cofactor evidence="1">
        <name>a divalent metal cation</name>
        <dbReference type="ChEBI" id="CHEBI:60240"/>
    </cofactor>
</comment>
<sequence>MEAVLIGDSHVPSREPHIPDEFVDKIRTADHVIHTGDFDSKGALADAQDLASELTAVHGNIDPQMGLPSVATVELGGVEFVVTHGTGSRRGWEDRVATVVRDHARTETAVGVAGHTHEVTDTEHEGVRILNPGSVTGANPANKATMMTVVVDDGLRDVTVQTRV</sequence>
<keyword evidence="1" id="KW-0479">Metal-binding</keyword>
<comment type="similarity">
    <text evidence="1">Belongs to the metallophosphoesterase superfamily. YfcE family.</text>
</comment>
<dbReference type="InterPro" id="IPR029052">
    <property type="entry name" value="Metallo-depent_PP-like"/>
</dbReference>